<evidence type="ECO:0000259" key="4">
    <source>
        <dbReference type="Pfam" id="PF00294"/>
    </source>
</evidence>
<protein>
    <submittedName>
        <fullName evidence="5">Winged helix-turn-helix transcriptional regulator</fullName>
    </submittedName>
</protein>
<keyword evidence="2" id="KW-0808">Transferase</keyword>
<proteinExistence type="inferred from homology"/>
<dbReference type="Proteomes" id="UP000309673">
    <property type="component" value="Unassembled WGS sequence"/>
</dbReference>
<comment type="caution">
    <text evidence="5">The sequence shown here is derived from an EMBL/GenBank/DDBJ whole genome shotgun (WGS) entry which is preliminary data.</text>
</comment>
<dbReference type="Gene3D" id="1.10.10.10">
    <property type="entry name" value="Winged helix-like DNA-binding domain superfamily/Winged helix DNA-binding domain"/>
    <property type="match status" value="1"/>
</dbReference>
<keyword evidence="6" id="KW-1185">Reference proteome</keyword>
<keyword evidence="3" id="KW-0418">Kinase</keyword>
<name>A0A4U0F878_9BACL</name>
<dbReference type="CDD" id="cd01941">
    <property type="entry name" value="YeiC_kinase_like"/>
    <property type="match status" value="1"/>
</dbReference>
<evidence type="ECO:0000313" key="6">
    <source>
        <dbReference type="Proteomes" id="UP000309673"/>
    </source>
</evidence>
<dbReference type="GO" id="GO:0006796">
    <property type="term" value="P:phosphate-containing compound metabolic process"/>
    <property type="evidence" value="ECO:0007669"/>
    <property type="project" value="UniProtKB-ARBA"/>
</dbReference>
<evidence type="ECO:0000256" key="3">
    <source>
        <dbReference type="ARBA" id="ARBA00022777"/>
    </source>
</evidence>
<dbReference type="PROSITE" id="PS00583">
    <property type="entry name" value="PFKB_KINASES_1"/>
    <property type="match status" value="1"/>
</dbReference>
<feature type="domain" description="Carbohydrate kinase PfkB" evidence="4">
    <location>
        <begin position="57"/>
        <end position="344"/>
    </location>
</feature>
<dbReference type="InterPro" id="IPR011611">
    <property type="entry name" value="PfkB_dom"/>
</dbReference>
<accession>A0A4U0F878</accession>
<dbReference type="InterPro" id="IPR002173">
    <property type="entry name" value="Carboh/pur_kinase_PfkB_CS"/>
</dbReference>
<dbReference type="SUPFAM" id="SSF53613">
    <property type="entry name" value="Ribokinase-like"/>
    <property type="match status" value="1"/>
</dbReference>
<dbReference type="Gene3D" id="3.40.1190.20">
    <property type="match status" value="1"/>
</dbReference>
<dbReference type="InterPro" id="IPR002139">
    <property type="entry name" value="Ribo/fructo_kinase"/>
</dbReference>
<dbReference type="InterPro" id="IPR036390">
    <property type="entry name" value="WH_DNA-bd_sf"/>
</dbReference>
<dbReference type="GO" id="GO:0016301">
    <property type="term" value="F:kinase activity"/>
    <property type="evidence" value="ECO:0007669"/>
    <property type="project" value="UniProtKB-KW"/>
</dbReference>
<dbReference type="InterPro" id="IPR029056">
    <property type="entry name" value="Ribokinase-like"/>
</dbReference>
<dbReference type="InterPro" id="IPR036388">
    <property type="entry name" value="WH-like_DNA-bd_sf"/>
</dbReference>
<dbReference type="RefSeq" id="WP_136778910.1">
    <property type="nucleotide sequence ID" value="NZ_SUPK01000008.1"/>
</dbReference>
<comment type="similarity">
    <text evidence="1">Belongs to the carbohydrate kinase PfkB family.</text>
</comment>
<dbReference type="EMBL" id="SUPK01000008">
    <property type="protein sequence ID" value="TJY40720.1"/>
    <property type="molecule type" value="Genomic_DNA"/>
</dbReference>
<dbReference type="Pfam" id="PF00294">
    <property type="entry name" value="PfkB"/>
    <property type="match status" value="1"/>
</dbReference>
<dbReference type="Pfam" id="PF13412">
    <property type="entry name" value="HTH_24"/>
    <property type="match status" value="1"/>
</dbReference>
<evidence type="ECO:0000313" key="5">
    <source>
        <dbReference type="EMBL" id="TJY40720.1"/>
    </source>
</evidence>
<dbReference type="AlphaFoldDB" id="A0A4U0F878"/>
<reference evidence="5 6" key="1">
    <citation type="submission" date="2019-04" db="EMBL/GenBank/DDBJ databases">
        <title>Cohnella sp. nov., isolated from soil.</title>
        <authorList>
            <person name="Kim W."/>
        </authorList>
    </citation>
    <scope>NUCLEOTIDE SEQUENCE [LARGE SCALE GENOMIC DNA]</scope>
    <source>
        <strain evidence="5 6">CAU 1483</strain>
    </source>
</reference>
<organism evidence="5 6">
    <name type="scientific">Cohnella pontilimi</name>
    <dbReference type="NCBI Taxonomy" id="2564100"/>
    <lineage>
        <taxon>Bacteria</taxon>
        <taxon>Bacillati</taxon>
        <taxon>Bacillota</taxon>
        <taxon>Bacilli</taxon>
        <taxon>Bacillales</taxon>
        <taxon>Paenibacillaceae</taxon>
        <taxon>Cohnella</taxon>
    </lineage>
</organism>
<gene>
    <name evidence="5" type="ORF">E5161_16365</name>
</gene>
<dbReference type="OrthoDB" id="9806249at2"/>
<dbReference type="PRINTS" id="PR00990">
    <property type="entry name" value="RIBOKINASE"/>
</dbReference>
<dbReference type="PANTHER" id="PTHR10584:SF166">
    <property type="entry name" value="RIBOKINASE"/>
    <property type="match status" value="1"/>
</dbReference>
<evidence type="ECO:0000256" key="2">
    <source>
        <dbReference type="ARBA" id="ARBA00022679"/>
    </source>
</evidence>
<dbReference type="SUPFAM" id="SSF46785">
    <property type="entry name" value="Winged helix' DNA-binding domain"/>
    <property type="match status" value="1"/>
</dbReference>
<evidence type="ECO:0000256" key="1">
    <source>
        <dbReference type="ARBA" id="ARBA00010688"/>
    </source>
</evidence>
<sequence>MDREEQIMELIRRNPFVTQQEIAESIGISRSAVAGYIAALTKKGIIRGRAYIPSDTASVLCIGGANLDSKAAAKQPIRMASSNPVNVTQSCGGVARNIAETLARMSAKVSLMTMVGDDNAGAWVLEETKNRGVDTGSSMVMPGDKTGSYTAVIDHDGEMVLAFADMDIYDRFTPAMLRERWAHVAASKLVIADTNLPADTLAELIGRCGEHGIPLLVDPVSSEKSKKLPEKLDGITAIFPNEEEACEMTGFRYGDSHNPEKLAEALAARGVRNVFLTLGGRGVWYFGQEGSRHFPAIPTRVVEVTGAGDAFAAGIAFGMLHERGFQESCRFGIAAAHLALQTSHSVADRLNEQLLHQTVKEKFE</sequence>
<dbReference type="PANTHER" id="PTHR10584">
    <property type="entry name" value="SUGAR KINASE"/>
    <property type="match status" value="1"/>
</dbReference>